<dbReference type="Proteomes" id="UP000007151">
    <property type="component" value="Unassembled WGS sequence"/>
</dbReference>
<reference evidence="1 2" key="1">
    <citation type="journal article" date="2011" name="Cell">
        <title>The monarch butterfly genome yields insights into long-distance migration.</title>
        <authorList>
            <person name="Zhan S."/>
            <person name="Merlin C."/>
            <person name="Boore J.L."/>
            <person name="Reppert S.M."/>
        </authorList>
    </citation>
    <scope>NUCLEOTIDE SEQUENCE [LARGE SCALE GENOMIC DNA]</scope>
    <source>
        <strain evidence="1">F-2</strain>
    </source>
</reference>
<comment type="caution">
    <text evidence="1">The sequence shown here is derived from an EMBL/GenBank/DDBJ whole genome shotgun (WGS) entry which is preliminary data.</text>
</comment>
<dbReference type="AlphaFoldDB" id="A0A212EKH0"/>
<keyword evidence="2" id="KW-1185">Reference proteome</keyword>
<dbReference type="EMBL" id="AGBW02014273">
    <property type="protein sequence ID" value="OWR42002.1"/>
    <property type="molecule type" value="Genomic_DNA"/>
</dbReference>
<organism evidence="1 2">
    <name type="scientific">Danaus plexippus plexippus</name>
    <dbReference type="NCBI Taxonomy" id="278856"/>
    <lineage>
        <taxon>Eukaryota</taxon>
        <taxon>Metazoa</taxon>
        <taxon>Ecdysozoa</taxon>
        <taxon>Arthropoda</taxon>
        <taxon>Hexapoda</taxon>
        <taxon>Insecta</taxon>
        <taxon>Pterygota</taxon>
        <taxon>Neoptera</taxon>
        <taxon>Endopterygota</taxon>
        <taxon>Lepidoptera</taxon>
        <taxon>Glossata</taxon>
        <taxon>Ditrysia</taxon>
        <taxon>Papilionoidea</taxon>
        <taxon>Nymphalidae</taxon>
        <taxon>Danainae</taxon>
        <taxon>Danaini</taxon>
        <taxon>Danaina</taxon>
        <taxon>Danaus</taxon>
        <taxon>Danaus</taxon>
    </lineage>
</organism>
<proteinExistence type="predicted"/>
<name>A0A212EKH0_DANPL</name>
<evidence type="ECO:0000313" key="1">
    <source>
        <dbReference type="EMBL" id="OWR42002.1"/>
    </source>
</evidence>
<sequence>MRVIKINRAASRFQVRHLISSCIVWKLKMSRLGSFVYIAVALAAVSLATSKISGLAERSDRRCLQFEIPGKSDHAFPMNKNIDPNKLQTSVRVVHTRSPSKTTSDDMFLQCIKHIYHTTVASRRKRELIQKM</sequence>
<dbReference type="KEGG" id="dpl:KGM_203002"/>
<evidence type="ECO:0000313" key="2">
    <source>
        <dbReference type="Proteomes" id="UP000007151"/>
    </source>
</evidence>
<gene>
    <name evidence="1" type="ORF">KGM_203002</name>
</gene>
<accession>A0A212EKH0</accession>
<protein>
    <submittedName>
        <fullName evidence="1">Uncharacterized protein</fullName>
    </submittedName>
</protein>
<dbReference type="OrthoDB" id="10504314at2759"/>